<dbReference type="Proteomes" id="UP000183529">
    <property type="component" value="Unassembled WGS sequence"/>
</dbReference>
<evidence type="ECO:0000256" key="2">
    <source>
        <dbReference type="ARBA" id="ARBA00022692"/>
    </source>
</evidence>
<dbReference type="AlphaFoldDB" id="A0A1A5XI06"/>
<proteinExistence type="predicted"/>
<keyword evidence="10" id="KW-1185">Reference proteome</keyword>
<evidence type="ECO:0000256" key="5">
    <source>
        <dbReference type="PROSITE-ProRule" id="PRU00284"/>
    </source>
</evidence>
<evidence type="ECO:0000259" key="6">
    <source>
        <dbReference type="PROSITE" id="PS50111"/>
    </source>
</evidence>
<keyword evidence="4" id="KW-0472">Membrane</keyword>
<evidence type="ECO:0000313" key="7">
    <source>
        <dbReference type="EMBL" id="PXX19220.1"/>
    </source>
</evidence>
<keyword evidence="3" id="KW-1133">Transmembrane helix</keyword>
<dbReference type="RefSeq" id="WP_065059024.1">
    <property type="nucleotide sequence ID" value="NZ_CADFGN010000004.1"/>
</dbReference>
<dbReference type="EMBL" id="QJJV01000003">
    <property type="protein sequence ID" value="PXX19220.1"/>
    <property type="molecule type" value="Genomic_DNA"/>
</dbReference>
<organism evidence="8 9">
    <name type="scientific">Paraburkholderia tropica</name>
    <dbReference type="NCBI Taxonomy" id="92647"/>
    <lineage>
        <taxon>Bacteria</taxon>
        <taxon>Pseudomonadati</taxon>
        <taxon>Pseudomonadota</taxon>
        <taxon>Betaproteobacteria</taxon>
        <taxon>Burkholderiales</taxon>
        <taxon>Burkholderiaceae</taxon>
        <taxon>Paraburkholderia</taxon>
    </lineage>
</organism>
<evidence type="ECO:0000256" key="4">
    <source>
        <dbReference type="ARBA" id="ARBA00023136"/>
    </source>
</evidence>
<name>A0A1A5XI06_9BURK</name>
<reference evidence="7 10" key="2">
    <citation type="submission" date="2018-05" db="EMBL/GenBank/DDBJ databases">
        <title>Genomic Encyclopedia of Type Strains, Phase IV (KMG-V): Genome sequencing to study the core and pangenomes of soil and plant-associated prokaryotes.</title>
        <authorList>
            <person name="Whitman W."/>
        </authorList>
    </citation>
    <scope>NUCLEOTIDE SEQUENCE [LARGE SCALE GENOMIC DNA]</scope>
    <source>
        <strain evidence="7 10">SIr-6563</strain>
    </source>
</reference>
<evidence type="ECO:0000256" key="3">
    <source>
        <dbReference type="ARBA" id="ARBA00022989"/>
    </source>
</evidence>
<dbReference type="PROSITE" id="PS50111">
    <property type="entry name" value="CHEMOTAXIS_TRANSDUC_2"/>
    <property type="match status" value="1"/>
</dbReference>
<dbReference type="Gene3D" id="6.10.250.3200">
    <property type="match status" value="1"/>
</dbReference>
<gene>
    <name evidence="7" type="ORF">C7400_103211</name>
    <name evidence="8" type="ORF">SAMN05216550_112228</name>
</gene>
<evidence type="ECO:0000313" key="10">
    <source>
        <dbReference type="Proteomes" id="UP000247515"/>
    </source>
</evidence>
<dbReference type="GO" id="GO:0007165">
    <property type="term" value="P:signal transduction"/>
    <property type="evidence" value="ECO:0007669"/>
    <property type="project" value="UniProtKB-KW"/>
</dbReference>
<comment type="subcellular location">
    <subcellularLocation>
        <location evidence="1">Membrane</location>
        <topology evidence="1">Multi-pass membrane protein</topology>
    </subcellularLocation>
</comment>
<dbReference type="InterPro" id="IPR004089">
    <property type="entry name" value="MCPsignal_dom"/>
</dbReference>
<keyword evidence="5" id="KW-0807">Transducer</keyword>
<comment type="caution">
    <text evidence="8">The sequence shown here is derived from an EMBL/GenBank/DDBJ whole genome shotgun (WGS) entry which is preliminary data.</text>
</comment>
<keyword evidence="2" id="KW-0812">Transmembrane</keyword>
<dbReference type="EMBL" id="FNZM01000012">
    <property type="protein sequence ID" value="SEJ99803.1"/>
    <property type="molecule type" value="Genomic_DNA"/>
</dbReference>
<accession>A0A1A5XI06</accession>
<protein>
    <submittedName>
        <fullName evidence="7">PilJ/NarX-like methyl-accepting chemotaxis transducer</fullName>
    </submittedName>
    <submittedName>
        <fullName evidence="8">Type IV pili methyl-accepting chemotaxis transducer N-term</fullName>
    </submittedName>
</protein>
<evidence type="ECO:0000313" key="9">
    <source>
        <dbReference type="Proteomes" id="UP000183529"/>
    </source>
</evidence>
<evidence type="ECO:0000313" key="8">
    <source>
        <dbReference type="EMBL" id="SEJ99803.1"/>
    </source>
</evidence>
<dbReference type="Proteomes" id="UP000247515">
    <property type="component" value="Unassembled WGS sequence"/>
</dbReference>
<feature type="domain" description="Methyl-accepting transducer" evidence="6">
    <location>
        <begin position="178"/>
        <end position="219"/>
    </location>
</feature>
<sequence length="269" mass="28352">MKHETSEAVSGEVVGELINLSGRQRMLSQRIVLYVLLATQDGAQGQEALGVARGCLASFADAHAQLVEGDGHFPGVFSDALRQLYFGSRRADERIRAFMKLAGDAIAQLERGGIDKRGGATSTNATNVANATTGIHAIDALAKLTAEATPLLDLLQTLTLAYQDAMRGVEAQTQRREAEVADQLATISMRANIVALNARVAAARAGQYGREFAVITAELANVIGEMDRLIQGVVGARGGLDTRAGSPARSGAGQNIGVRNHRIHAPLAC</sequence>
<dbReference type="SUPFAM" id="SSF58104">
    <property type="entry name" value="Methyl-accepting chemotaxis protein (MCP) signaling domain"/>
    <property type="match status" value="1"/>
</dbReference>
<evidence type="ECO:0000256" key="1">
    <source>
        <dbReference type="ARBA" id="ARBA00004141"/>
    </source>
</evidence>
<reference evidence="8 9" key="1">
    <citation type="submission" date="2016-10" db="EMBL/GenBank/DDBJ databases">
        <authorList>
            <person name="Varghese N."/>
            <person name="Submissions S."/>
        </authorList>
    </citation>
    <scope>NUCLEOTIDE SEQUENCE [LARGE SCALE GENOMIC DNA]</scope>
    <source>
        <strain evidence="8 9">LMG 22274</strain>
    </source>
</reference>
<dbReference type="GO" id="GO:0016020">
    <property type="term" value="C:membrane"/>
    <property type="evidence" value="ECO:0007669"/>
    <property type="project" value="UniProtKB-SubCell"/>
</dbReference>
<dbReference type="InterPro" id="IPR029095">
    <property type="entry name" value="NarX-like_N"/>
</dbReference>
<dbReference type="Pfam" id="PF13675">
    <property type="entry name" value="PilJ"/>
    <property type="match status" value="1"/>
</dbReference>